<reference evidence="2 3" key="1">
    <citation type="submission" date="2018-06" db="EMBL/GenBank/DDBJ databases">
        <title>Whole genome sequencing of Candida tropicalis (genome annotated by CSBL at Korea University).</title>
        <authorList>
            <person name="Ahn J."/>
        </authorList>
    </citation>
    <scope>NUCLEOTIDE SEQUENCE [LARGE SCALE GENOMIC DNA]</scope>
    <source>
        <strain evidence="2 3">ATCC 20962</strain>
    </source>
</reference>
<sequence>MAARQRYNRKSFSSRRPLYGAQQGYRRRPTARPQFRGRQGPPPPRRGGYRRYYHQQPSHYAYVEEPDSDAEPSDEDDADYEVDEDEYDDYEVEGPEEYYEDVGEPEVYFEDDDEETDDELPILFASDGNIDEDEIELTYVDSDGYEYPIDNEELEEAIVEKMEEEGQIHDLNDEIVAYYGDDVKAIFSDSDSDSSSSSDSDSDSDSDSSSSSSSSSDSDSSSSDSDSDDEIIYIVNDQQDSSDELDTEEEQELKDKLLLEYIRQEFEDGLVSGDEIDSEDESSELGSEPEYFEVDSEDDSNSDEEGITIYKTITLPEEVNDEDIVLYDNLDDEDDEDDENYVEGDDKDTKLIAYNSDDDEFLVIDLTEDLENSLDYRLEEVDDSTYKLNVRFPSLVKDALKIDFLKNENELVISGKLNLNDADIDEEVAEGEAEEVEEEENDDDEIDSDDPDASLIRAIKENAAARRERVAELLADLEERGEAEDSEDDEDYDQETEEDEEEEDGDEEEEEEDDEEDPDTSLIKELIAKKEAKSERVAQLLAELEAQEGDYNEESDEEWNGVEEEDDDEEGSSDEQELVEGCDCDCDCESSSDEDEEVQEDAEELAKQYKNEEVHFEKHFQFDKIIKFNEIQAKFIGDDELELIIPNENKTVDEENTFSIIVEPLNEDESSSSTEEIDAVVAPPTLEEIGAEDVVME</sequence>
<organism evidence="2 3">
    <name type="scientific">Candida viswanathii</name>
    <dbReference type="NCBI Taxonomy" id="5486"/>
    <lineage>
        <taxon>Eukaryota</taxon>
        <taxon>Fungi</taxon>
        <taxon>Dikarya</taxon>
        <taxon>Ascomycota</taxon>
        <taxon>Saccharomycotina</taxon>
        <taxon>Pichiomycetes</taxon>
        <taxon>Debaryomycetaceae</taxon>
        <taxon>Candida/Lodderomyces clade</taxon>
        <taxon>Candida</taxon>
    </lineage>
</organism>
<feature type="compositionally biased region" description="Acidic residues" evidence="1">
    <location>
        <begin position="64"/>
        <end position="103"/>
    </location>
</feature>
<accession>A0A367XP38</accession>
<dbReference type="Proteomes" id="UP000253472">
    <property type="component" value="Unassembled WGS sequence"/>
</dbReference>
<feature type="region of interest" description="Disordered" evidence="1">
    <location>
        <begin position="423"/>
        <end position="454"/>
    </location>
</feature>
<dbReference type="OrthoDB" id="4095451at2759"/>
<feature type="compositionally biased region" description="Acidic residues" evidence="1">
    <location>
        <begin position="423"/>
        <end position="452"/>
    </location>
</feature>
<feature type="compositionally biased region" description="Basic and acidic residues" evidence="1">
    <location>
        <begin position="526"/>
        <end position="536"/>
    </location>
</feature>
<protein>
    <submittedName>
        <fullName evidence="2">Uncharacterized protein</fullName>
    </submittedName>
</protein>
<feature type="compositionally biased region" description="Basic residues" evidence="1">
    <location>
        <begin position="1"/>
        <end position="13"/>
    </location>
</feature>
<feature type="compositionally biased region" description="Acidic residues" evidence="1">
    <location>
        <begin position="290"/>
        <end position="305"/>
    </location>
</feature>
<feature type="region of interest" description="Disordered" evidence="1">
    <location>
        <begin position="186"/>
        <end position="252"/>
    </location>
</feature>
<keyword evidence="3" id="KW-1185">Reference proteome</keyword>
<comment type="caution">
    <text evidence="2">The sequence shown here is derived from an EMBL/GenBank/DDBJ whole genome shotgun (WGS) entry which is preliminary data.</text>
</comment>
<feature type="region of interest" description="Disordered" evidence="1">
    <location>
        <begin position="475"/>
        <end position="599"/>
    </location>
</feature>
<feature type="compositionally biased region" description="Acidic residues" evidence="1">
    <location>
        <begin position="545"/>
        <end position="599"/>
    </location>
</feature>
<dbReference type="STRING" id="5486.A0A367XP38"/>
<gene>
    <name evidence="2" type="ORF">Cantr_04147</name>
</gene>
<evidence type="ECO:0000313" key="3">
    <source>
        <dbReference type="Proteomes" id="UP000253472"/>
    </source>
</evidence>
<dbReference type="AlphaFoldDB" id="A0A367XP38"/>
<evidence type="ECO:0000256" key="1">
    <source>
        <dbReference type="SAM" id="MobiDB-lite"/>
    </source>
</evidence>
<feature type="compositionally biased region" description="Acidic residues" evidence="1">
    <location>
        <begin position="475"/>
        <end position="519"/>
    </location>
</feature>
<proteinExistence type="predicted"/>
<feature type="region of interest" description="Disordered" evidence="1">
    <location>
        <begin position="268"/>
        <end position="305"/>
    </location>
</feature>
<feature type="compositionally biased region" description="Acidic residues" evidence="1">
    <location>
        <begin position="274"/>
        <end position="283"/>
    </location>
</feature>
<dbReference type="EMBL" id="QLNQ01000030">
    <property type="protein sequence ID" value="RCK55403.1"/>
    <property type="molecule type" value="Genomic_DNA"/>
</dbReference>
<feature type="compositionally biased region" description="Low complexity" evidence="1">
    <location>
        <begin position="207"/>
        <end position="224"/>
    </location>
</feature>
<evidence type="ECO:0000313" key="2">
    <source>
        <dbReference type="EMBL" id="RCK55403.1"/>
    </source>
</evidence>
<name>A0A367XP38_9ASCO</name>
<feature type="compositionally biased region" description="Acidic residues" evidence="1">
    <location>
        <begin position="240"/>
        <end position="252"/>
    </location>
</feature>
<feature type="region of interest" description="Disordered" evidence="1">
    <location>
        <begin position="1"/>
        <end position="103"/>
    </location>
</feature>